<dbReference type="GO" id="GO:0005216">
    <property type="term" value="F:monoatomic ion channel activity"/>
    <property type="evidence" value="ECO:0007669"/>
    <property type="project" value="InterPro"/>
</dbReference>
<organism evidence="13 14">
    <name type="scientific">Heracleum sosnowskyi</name>
    <dbReference type="NCBI Taxonomy" id="360622"/>
    <lineage>
        <taxon>Eukaryota</taxon>
        <taxon>Viridiplantae</taxon>
        <taxon>Streptophyta</taxon>
        <taxon>Embryophyta</taxon>
        <taxon>Tracheophyta</taxon>
        <taxon>Spermatophyta</taxon>
        <taxon>Magnoliopsida</taxon>
        <taxon>eudicotyledons</taxon>
        <taxon>Gunneridae</taxon>
        <taxon>Pentapetalae</taxon>
        <taxon>asterids</taxon>
        <taxon>campanulids</taxon>
        <taxon>Apiales</taxon>
        <taxon>Apiaceae</taxon>
        <taxon>Apioideae</taxon>
        <taxon>apioid superclade</taxon>
        <taxon>Tordylieae</taxon>
        <taxon>Tordyliinae</taxon>
        <taxon>Heracleum</taxon>
    </lineage>
</organism>
<keyword evidence="8" id="KW-1071">Ligand-gated ion channel</keyword>
<feature type="transmembrane region" description="Helical" evidence="11">
    <location>
        <begin position="90"/>
        <end position="109"/>
    </location>
</feature>
<name>A0AAD8M2S0_9APIA</name>
<evidence type="ECO:0000256" key="11">
    <source>
        <dbReference type="SAM" id="Phobius"/>
    </source>
</evidence>
<dbReference type="Gene3D" id="2.60.120.10">
    <property type="entry name" value="Jelly Rolls"/>
    <property type="match status" value="1"/>
</dbReference>
<comment type="subcellular location">
    <subcellularLocation>
        <location evidence="1">Endomembrane system</location>
        <topology evidence="1">Multi-pass membrane protein</topology>
    </subcellularLocation>
</comment>
<dbReference type="PANTHER" id="PTHR45651:SF114">
    <property type="entry name" value="CYCLIC NUCLEOTIDE-GATED ION CHANNEL 16-RELATED"/>
    <property type="match status" value="1"/>
</dbReference>
<feature type="transmembrane region" description="Helical" evidence="11">
    <location>
        <begin position="213"/>
        <end position="234"/>
    </location>
</feature>
<dbReference type="Pfam" id="PF00027">
    <property type="entry name" value="cNMP_binding"/>
    <property type="match status" value="1"/>
</dbReference>
<dbReference type="Pfam" id="PF00520">
    <property type="entry name" value="Ion_trans"/>
    <property type="match status" value="1"/>
</dbReference>
<keyword evidence="5 11" id="KW-1133">Transmembrane helix</keyword>
<dbReference type="FunFam" id="2.60.120.10:FF:000024">
    <property type="entry name" value="Cyclic nucleotide-gated ion channel 1"/>
    <property type="match status" value="1"/>
</dbReference>
<evidence type="ECO:0000256" key="5">
    <source>
        <dbReference type="ARBA" id="ARBA00022989"/>
    </source>
</evidence>
<dbReference type="InterPro" id="IPR014710">
    <property type="entry name" value="RmlC-like_jellyroll"/>
</dbReference>
<dbReference type="Gene3D" id="1.10.287.70">
    <property type="match status" value="1"/>
</dbReference>
<reference evidence="13" key="2">
    <citation type="submission" date="2023-05" db="EMBL/GenBank/DDBJ databases">
        <authorList>
            <person name="Schelkunov M.I."/>
        </authorList>
    </citation>
    <scope>NUCLEOTIDE SEQUENCE</scope>
    <source>
        <strain evidence="13">Hsosn_3</strain>
        <tissue evidence="13">Leaf</tissue>
    </source>
</reference>
<evidence type="ECO:0000256" key="6">
    <source>
        <dbReference type="ARBA" id="ARBA00023065"/>
    </source>
</evidence>
<evidence type="ECO:0000313" key="13">
    <source>
        <dbReference type="EMBL" id="KAK1357407.1"/>
    </source>
</evidence>
<dbReference type="Proteomes" id="UP001237642">
    <property type="component" value="Unassembled WGS sequence"/>
</dbReference>
<dbReference type="SMART" id="SM00100">
    <property type="entry name" value="cNMP"/>
    <property type="match status" value="1"/>
</dbReference>
<dbReference type="PANTHER" id="PTHR45651">
    <property type="entry name" value="CYCLIC NUCLEOTIDE-GATED ION CHANNEL 15-RELATED-RELATED"/>
    <property type="match status" value="1"/>
</dbReference>
<evidence type="ECO:0000313" key="14">
    <source>
        <dbReference type="Proteomes" id="UP001237642"/>
    </source>
</evidence>
<keyword evidence="9 13" id="KW-0407">Ion channel</keyword>
<dbReference type="SUPFAM" id="SSF81324">
    <property type="entry name" value="Voltage-gated potassium channels"/>
    <property type="match status" value="1"/>
</dbReference>
<dbReference type="PROSITE" id="PS50042">
    <property type="entry name" value="CNMP_BINDING_3"/>
    <property type="match status" value="1"/>
</dbReference>
<protein>
    <submittedName>
        <fullName evidence="13">Potassium channel, voltage-dependent, ELK</fullName>
    </submittedName>
</protein>
<comment type="caution">
    <text evidence="13">The sequence shown here is derived from an EMBL/GenBank/DDBJ whole genome shotgun (WGS) entry which is preliminary data.</text>
</comment>
<feature type="transmembrane region" description="Helical" evidence="11">
    <location>
        <begin position="142"/>
        <end position="161"/>
    </location>
</feature>
<evidence type="ECO:0000256" key="9">
    <source>
        <dbReference type="ARBA" id="ARBA00023303"/>
    </source>
</evidence>
<dbReference type="GO" id="GO:0016020">
    <property type="term" value="C:membrane"/>
    <property type="evidence" value="ECO:0007669"/>
    <property type="project" value="InterPro"/>
</dbReference>
<evidence type="ECO:0000256" key="7">
    <source>
        <dbReference type="ARBA" id="ARBA00023136"/>
    </source>
</evidence>
<evidence type="ECO:0000256" key="8">
    <source>
        <dbReference type="ARBA" id="ARBA00023286"/>
    </source>
</evidence>
<keyword evidence="4 11" id="KW-0812">Transmembrane</keyword>
<dbReference type="EMBL" id="JAUIZM010000011">
    <property type="protein sequence ID" value="KAK1357407.1"/>
    <property type="molecule type" value="Genomic_DNA"/>
</dbReference>
<feature type="region of interest" description="Disordered" evidence="10">
    <location>
        <begin position="667"/>
        <end position="691"/>
    </location>
</feature>
<dbReference type="AlphaFoldDB" id="A0AAD8M2S0"/>
<feature type="transmembrane region" description="Helical" evidence="11">
    <location>
        <begin position="346"/>
        <end position="366"/>
    </location>
</feature>
<proteinExistence type="inferred from homology"/>
<keyword evidence="7 11" id="KW-0472">Membrane</keyword>
<evidence type="ECO:0000259" key="12">
    <source>
        <dbReference type="PROSITE" id="PS50042"/>
    </source>
</evidence>
<keyword evidence="6" id="KW-0406">Ion transport</keyword>
<dbReference type="Gene3D" id="1.10.287.630">
    <property type="entry name" value="Helix hairpin bin"/>
    <property type="match status" value="1"/>
</dbReference>
<evidence type="ECO:0000256" key="10">
    <source>
        <dbReference type="SAM" id="MobiDB-lite"/>
    </source>
</evidence>
<feature type="domain" description="Cyclic nucleotide-binding" evidence="12">
    <location>
        <begin position="449"/>
        <end position="523"/>
    </location>
</feature>
<feature type="transmembrane region" description="Helical" evidence="11">
    <location>
        <begin position="51"/>
        <end position="70"/>
    </location>
</feature>
<dbReference type="GO" id="GO:0012505">
    <property type="term" value="C:endomembrane system"/>
    <property type="evidence" value="ECO:0007669"/>
    <property type="project" value="UniProtKB-SubCell"/>
</dbReference>
<dbReference type="InterPro" id="IPR000595">
    <property type="entry name" value="cNMP-bd_dom"/>
</dbReference>
<keyword evidence="14" id="KW-1185">Reference proteome</keyword>
<dbReference type="CDD" id="cd00038">
    <property type="entry name" value="CAP_ED"/>
    <property type="match status" value="1"/>
</dbReference>
<gene>
    <name evidence="13" type="ORF">POM88_050663</name>
</gene>
<evidence type="ECO:0000256" key="1">
    <source>
        <dbReference type="ARBA" id="ARBA00004127"/>
    </source>
</evidence>
<reference evidence="13" key="1">
    <citation type="submission" date="2023-02" db="EMBL/GenBank/DDBJ databases">
        <title>Genome of toxic invasive species Heracleum sosnowskyi carries increased number of genes despite the absence of recent whole-genome duplications.</title>
        <authorList>
            <person name="Schelkunov M."/>
            <person name="Shtratnikova V."/>
            <person name="Makarenko M."/>
            <person name="Klepikova A."/>
            <person name="Omelchenko D."/>
            <person name="Novikova G."/>
            <person name="Obukhova E."/>
            <person name="Bogdanov V."/>
            <person name="Penin A."/>
            <person name="Logacheva M."/>
        </authorList>
    </citation>
    <scope>NUCLEOTIDE SEQUENCE</scope>
    <source>
        <strain evidence="13">Hsosn_3</strain>
        <tissue evidence="13">Leaf</tissue>
    </source>
</reference>
<evidence type="ECO:0000256" key="4">
    <source>
        <dbReference type="ARBA" id="ARBA00022692"/>
    </source>
</evidence>
<comment type="similarity">
    <text evidence="2">Belongs to the cyclic nucleotide-gated cation channel (TC 1.A.1.5) family.</text>
</comment>
<dbReference type="InterPro" id="IPR018490">
    <property type="entry name" value="cNMP-bd_dom_sf"/>
</dbReference>
<evidence type="ECO:0000256" key="3">
    <source>
        <dbReference type="ARBA" id="ARBA00022448"/>
    </source>
</evidence>
<dbReference type="SUPFAM" id="SSF51206">
    <property type="entry name" value="cAMP-binding domain-like"/>
    <property type="match status" value="1"/>
</dbReference>
<accession>A0AAD8M2S0</accession>
<keyword evidence="3" id="KW-0813">Transport</keyword>
<sequence>MNARRNLHLEQSAKLLASIPKPSLLLYDRHSTPWWKQILDPRSDIVRRWNYFFLLTCIGSLFLDPLYLLLPTVTAESVCISMNFAMRIVLTFWRSVVDIFSLMHICMKFRLAYIAKDSRVFGRGDLVMDPRSIAIRYLKTDFIFDLAASFPLPQIIIWIIIPITQHATASRDNQSLSLAIMLQYIPRIRSIFPLTRQILKTSGSLAQTSWAGAAYNLVLYVLASHVLGAMWYLLSVERQYSCWKQECKKEWNGTHSPSCELSFLDCSTAEGPARDAWLHTTKLMTNCNPTGNSIDFQFGMFSEAFVEEVSSENFIPRLFYCLWWGLKNLSSYGQGLTTGTYKGENLFSSFICIAGLVLFSLLIGNMQAYMQSTSARLEEWRVRRSDTEEWMRHRQLPEDLQDRVRRFIQYQWLATRGVDEEEILNSLPLDLKRGIQRHLCLSLVRQVSFFSQLDDQLLDAICEHLVSSLNTKDTYIVREGDPVNEMLFIIRGQLESSTTNGGRSGFFNSITIKPGDFCGEELLTWALVPALDHLPSSTRTVKCLTEVEAFALRAEDLKFVAKQFKRLHSKKIQHAFRYYSHQWRTWGSCFIQAAWRRYKRKCLAQELMKRESLYYKYMPEEAPNQGEGESSSKANKKEQNLGVTMLASQFATYTKKGAVKKVAIVDPDDPSLKMPKMFKPDEPDFSAGGYD</sequence>
<dbReference type="InterPro" id="IPR005821">
    <property type="entry name" value="Ion_trans_dom"/>
</dbReference>
<evidence type="ECO:0000256" key="2">
    <source>
        <dbReference type="ARBA" id="ARBA00010486"/>
    </source>
</evidence>